<gene>
    <name evidence="1" type="ORF">AFUS01_LOCUS10833</name>
</gene>
<evidence type="ECO:0000313" key="2">
    <source>
        <dbReference type="Proteomes" id="UP000708208"/>
    </source>
</evidence>
<protein>
    <submittedName>
        <fullName evidence="1">Uncharacterized protein</fullName>
    </submittedName>
</protein>
<name>A0A8J2JML5_9HEXA</name>
<keyword evidence="2" id="KW-1185">Reference proteome</keyword>
<dbReference type="Proteomes" id="UP000708208">
    <property type="component" value="Unassembled WGS sequence"/>
</dbReference>
<feature type="non-terminal residue" evidence="1">
    <location>
        <position position="1"/>
    </location>
</feature>
<reference evidence="1" key="1">
    <citation type="submission" date="2021-06" db="EMBL/GenBank/DDBJ databases">
        <authorList>
            <person name="Hodson N. C."/>
            <person name="Mongue J. A."/>
            <person name="Jaron S. K."/>
        </authorList>
    </citation>
    <scope>NUCLEOTIDE SEQUENCE</scope>
</reference>
<comment type="caution">
    <text evidence="1">The sequence shown here is derived from an EMBL/GenBank/DDBJ whole genome shotgun (WGS) entry which is preliminary data.</text>
</comment>
<proteinExistence type="predicted"/>
<dbReference type="AlphaFoldDB" id="A0A8J2JML5"/>
<sequence>IRHCKNGRKYMEAYLKSNLDQILHT</sequence>
<accession>A0A8J2JML5</accession>
<organism evidence="1 2">
    <name type="scientific">Allacma fusca</name>
    <dbReference type="NCBI Taxonomy" id="39272"/>
    <lineage>
        <taxon>Eukaryota</taxon>
        <taxon>Metazoa</taxon>
        <taxon>Ecdysozoa</taxon>
        <taxon>Arthropoda</taxon>
        <taxon>Hexapoda</taxon>
        <taxon>Collembola</taxon>
        <taxon>Symphypleona</taxon>
        <taxon>Sminthuridae</taxon>
        <taxon>Allacma</taxon>
    </lineage>
</organism>
<evidence type="ECO:0000313" key="1">
    <source>
        <dbReference type="EMBL" id="CAG7721632.1"/>
    </source>
</evidence>
<dbReference type="EMBL" id="CAJVCH010081288">
    <property type="protein sequence ID" value="CAG7721632.1"/>
    <property type="molecule type" value="Genomic_DNA"/>
</dbReference>